<reference evidence="8" key="1">
    <citation type="submission" date="2019-08" db="EMBL/GenBank/DDBJ databases">
        <title>Complete Genome Sequence of the Polysaccharide-Degrading Rumen Bacterium Pseudobutyrivibrio xylanivorans MA3014.</title>
        <authorList>
            <person name="Palevich N."/>
            <person name="Maclean P.H."/>
            <person name="Kelly W.J."/>
            <person name="Leahy S.C."/>
            <person name="Rakonjac J."/>
            <person name="Attwood G.T."/>
        </authorList>
    </citation>
    <scope>NUCLEOTIDE SEQUENCE [LARGE SCALE GENOMIC DNA]</scope>
    <source>
        <strain evidence="8">MA3014</strain>
    </source>
</reference>
<dbReference type="SUPFAM" id="SSF52172">
    <property type="entry name" value="CheY-like"/>
    <property type="match status" value="1"/>
</dbReference>
<evidence type="ECO:0000313" key="7">
    <source>
        <dbReference type="EMBL" id="QFJ53682.1"/>
    </source>
</evidence>
<dbReference type="Pfam" id="PF00072">
    <property type="entry name" value="Response_reg"/>
    <property type="match status" value="1"/>
</dbReference>
<dbReference type="InterPro" id="IPR011006">
    <property type="entry name" value="CheY-like_superfamily"/>
</dbReference>
<dbReference type="Gene3D" id="1.10.10.10">
    <property type="entry name" value="Winged helix-like DNA-binding domain superfamily/Winged helix DNA-binding domain"/>
    <property type="match status" value="1"/>
</dbReference>
<dbReference type="PANTHER" id="PTHR44591">
    <property type="entry name" value="STRESS RESPONSE REGULATOR PROTEIN 1"/>
    <property type="match status" value="1"/>
</dbReference>
<dbReference type="OrthoDB" id="3190595at2"/>
<comment type="function">
    <text evidence="4">May play the central regulatory role in sporulation. It may be an element of the effector pathway responsible for the activation of sporulation genes in response to nutritional stress. Spo0A may act in concert with spo0H (a sigma factor) to control the expression of some genes that are critical to the sporulation process.</text>
</comment>
<dbReference type="PANTHER" id="PTHR44591:SF3">
    <property type="entry name" value="RESPONSE REGULATORY DOMAIN-CONTAINING PROTEIN"/>
    <property type="match status" value="1"/>
</dbReference>
<protein>
    <recommendedName>
        <fullName evidence="1">Stage 0 sporulation protein A homolog</fullName>
    </recommendedName>
</protein>
<dbReference type="Gene3D" id="3.40.50.2300">
    <property type="match status" value="1"/>
</dbReference>
<feature type="domain" description="Response regulatory" evidence="6">
    <location>
        <begin position="2"/>
        <end position="116"/>
    </location>
</feature>
<sequence>MTILAVDDDSASLKTVTGLIKKIKPDSVCYSFDSALSALAKAREEEIDVAFLDVNMPELSGIDLGKYLVELNPFINIIYLTEHKEYAFEAMQLHASGYIYKPEAKDRVKKELESLRYPEIRKKYKRVFAQTFGNFELFVDGEPVIFKYNRTKEIVAVLINNRGAQTSNGELIASLWEDDGDPEKKLSYLCNLRQDLQNTFKKLKLDGIIIKQRGSMAIAKDKIECDLFDWLEKKKESKYQYLGDYMNQYSWPEFFHAELDDISYALYEDEDNM</sequence>
<dbReference type="RefSeq" id="WP_151622179.1">
    <property type="nucleotide sequence ID" value="NZ_CP043028.1"/>
</dbReference>
<keyword evidence="3" id="KW-0238">DNA-binding</keyword>
<dbReference type="InterPro" id="IPR050595">
    <property type="entry name" value="Bact_response_regulator"/>
</dbReference>
<evidence type="ECO:0000313" key="8">
    <source>
        <dbReference type="Proteomes" id="UP000327030"/>
    </source>
</evidence>
<dbReference type="KEGG" id="pxv:FXF36_01770"/>
<gene>
    <name evidence="7" type="ORF">FXF36_01770</name>
</gene>
<evidence type="ECO:0000256" key="2">
    <source>
        <dbReference type="ARBA" id="ARBA00022553"/>
    </source>
</evidence>
<dbReference type="Proteomes" id="UP000327030">
    <property type="component" value="Chromosome 1"/>
</dbReference>
<name>A0A5P6VMP7_PSEXY</name>
<evidence type="ECO:0000256" key="1">
    <source>
        <dbReference type="ARBA" id="ARBA00018672"/>
    </source>
</evidence>
<feature type="modified residue" description="4-aspartylphosphate" evidence="5">
    <location>
        <position position="53"/>
    </location>
</feature>
<accession>A0A5P6VMP7</accession>
<organism evidence="7 8">
    <name type="scientific">Pseudobutyrivibrio xylanivorans</name>
    <dbReference type="NCBI Taxonomy" id="185007"/>
    <lineage>
        <taxon>Bacteria</taxon>
        <taxon>Bacillati</taxon>
        <taxon>Bacillota</taxon>
        <taxon>Clostridia</taxon>
        <taxon>Lachnospirales</taxon>
        <taxon>Lachnospiraceae</taxon>
        <taxon>Pseudobutyrivibrio</taxon>
    </lineage>
</organism>
<dbReference type="InterPro" id="IPR016032">
    <property type="entry name" value="Sig_transdc_resp-reg_C-effctor"/>
</dbReference>
<dbReference type="SMART" id="SM00448">
    <property type="entry name" value="REC"/>
    <property type="match status" value="1"/>
</dbReference>
<evidence type="ECO:0000259" key="6">
    <source>
        <dbReference type="PROSITE" id="PS50110"/>
    </source>
</evidence>
<proteinExistence type="predicted"/>
<evidence type="ECO:0000256" key="3">
    <source>
        <dbReference type="ARBA" id="ARBA00023125"/>
    </source>
</evidence>
<dbReference type="InterPro" id="IPR001789">
    <property type="entry name" value="Sig_transdc_resp-reg_receiver"/>
</dbReference>
<dbReference type="SUPFAM" id="SSF46894">
    <property type="entry name" value="C-terminal effector domain of the bipartite response regulators"/>
    <property type="match status" value="1"/>
</dbReference>
<evidence type="ECO:0000256" key="5">
    <source>
        <dbReference type="PROSITE-ProRule" id="PRU00169"/>
    </source>
</evidence>
<dbReference type="AlphaFoldDB" id="A0A5P6VMP7"/>
<keyword evidence="2 5" id="KW-0597">Phosphoprotein</keyword>
<dbReference type="GO" id="GO:0003677">
    <property type="term" value="F:DNA binding"/>
    <property type="evidence" value="ECO:0007669"/>
    <property type="project" value="UniProtKB-KW"/>
</dbReference>
<dbReference type="GO" id="GO:0000160">
    <property type="term" value="P:phosphorelay signal transduction system"/>
    <property type="evidence" value="ECO:0007669"/>
    <property type="project" value="InterPro"/>
</dbReference>
<dbReference type="EMBL" id="CP043028">
    <property type="protein sequence ID" value="QFJ53682.1"/>
    <property type="molecule type" value="Genomic_DNA"/>
</dbReference>
<dbReference type="PROSITE" id="PS50110">
    <property type="entry name" value="RESPONSE_REGULATORY"/>
    <property type="match status" value="1"/>
</dbReference>
<evidence type="ECO:0000256" key="4">
    <source>
        <dbReference type="ARBA" id="ARBA00024867"/>
    </source>
</evidence>
<dbReference type="InterPro" id="IPR036388">
    <property type="entry name" value="WH-like_DNA-bd_sf"/>
</dbReference>
<dbReference type="GO" id="GO:0006355">
    <property type="term" value="P:regulation of DNA-templated transcription"/>
    <property type="evidence" value="ECO:0007669"/>
    <property type="project" value="InterPro"/>
</dbReference>